<evidence type="ECO:0000313" key="3">
    <source>
        <dbReference type="Proteomes" id="UP001500403"/>
    </source>
</evidence>
<keyword evidence="3" id="KW-1185">Reference proteome</keyword>
<proteinExistence type="predicted"/>
<dbReference type="EMBL" id="BAAAUD010000049">
    <property type="protein sequence ID" value="GAA2959647.1"/>
    <property type="molecule type" value="Genomic_DNA"/>
</dbReference>
<feature type="region of interest" description="Disordered" evidence="1">
    <location>
        <begin position="35"/>
        <end position="58"/>
    </location>
</feature>
<dbReference type="Proteomes" id="UP001500403">
    <property type="component" value="Unassembled WGS sequence"/>
</dbReference>
<accession>A0ABP6K111</accession>
<reference evidence="3" key="1">
    <citation type="journal article" date="2019" name="Int. J. Syst. Evol. Microbiol.">
        <title>The Global Catalogue of Microorganisms (GCM) 10K type strain sequencing project: providing services to taxonomists for standard genome sequencing and annotation.</title>
        <authorList>
            <consortium name="The Broad Institute Genomics Platform"/>
            <consortium name="The Broad Institute Genome Sequencing Center for Infectious Disease"/>
            <person name="Wu L."/>
            <person name="Ma J."/>
        </authorList>
    </citation>
    <scope>NUCLEOTIDE SEQUENCE [LARGE SCALE GENOMIC DNA]</scope>
    <source>
        <strain evidence="3">JCM 9088</strain>
    </source>
</reference>
<comment type="caution">
    <text evidence="2">The sequence shown here is derived from an EMBL/GenBank/DDBJ whole genome shotgun (WGS) entry which is preliminary data.</text>
</comment>
<evidence type="ECO:0000256" key="1">
    <source>
        <dbReference type="SAM" id="MobiDB-lite"/>
    </source>
</evidence>
<gene>
    <name evidence="2" type="ORF">GCM10010446_51330</name>
</gene>
<protein>
    <submittedName>
        <fullName evidence="2">Uncharacterized protein</fullName>
    </submittedName>
</protein>
<name>A0ABP6K111_9ACTN</name>
<evidence type="ECO:0000313" key="2">
    <source>
        <dbReference type="EMBL" id="GAA2959647.1"/>
    </source>
</evidence>
<sequence length="112" mass="11752">MGAAWTQSGPVAVPATVRGSLTVRRRTAPWDWSRRTVSSRGTVPSAYATHGPEPGYAPAPVPVPVARLAAPPACRGHYDGSFMTRAALCALVRRSDPVSCSGAPVRRVSRGT</sequence>
<organism evidence="2 3">
    <name type="scientific">Streptomyces enissocaesilis</name>
    <dbReference type="NCBI Taxonomy" id="332589"/>
    <lineage>
        <taxon>Bacteria</taxon>
        <taxon>Bacillati</taxon>
        <taxon>Actinomycetota</taxon>
        <taxon>Actinomycetes</taxon>
        <taxon>Kitasatosporales</taxon>
        <taxon>Streptomycetaceae</taxon>
        <taxon>Streptomyces</taxon>
        <taxon>Streptomyces rochei group</taxon>
    </lineage>
</organism>